<dbReference type="PANTHER" id="PTHR43649">
    <property type="entry name" value="ARABINOSE-BINDING PROTEIN-RELATED"/>
    <property type="match status" value="1"/>
</dbReference>
<dbReference type="InterPro" id="IPR050490">
    <property type="entry name" value="Bact_solute-bd_prot1"/>
</dbReference>
<name>C0CRK3_BLAHS</name>
<evidence type="ECO:0000313" key="5">
    <source>
        <dbReference type="Proteomes" id="UP000003100"/>
    </source>
</evidence>
<dbReference type="SUPFAM" id="SSF53850">
    <property type="entry name" value="Periplasmic binding protein-like II"/>
    <property type="match status" value="1"/>
</dbReference>
<comment type="similarity">
    <text evidence="1">Belongs to the bacterial solute-binding protein 1 family.</text>
</comment>
<dbReference type="Proteomes" id="UP000003100">
    <property type="component" value="Unassembled WGS sequence"/>
</dbReference>
<sequence>MGMCVDKNSQFVTGRERNLFIIKNKKGEKTMKRKLVFAVLIAAMTTMVVSGCGKKEETKSEDGKVHIQFMHQQVEQERQDAVQAIIDDFEAKNPDIVVESIPVNEDDYDSKITAQGGSGELADIIEYSQDQAKTSVANQFTDVDAVKEVIEGKGEDAFYEGALSVTKTEDGESYVGVPISSWVQGIWVNKAMLDEKGLEVPKTWDDVLNVAKAFYDPDNRMYGIALPTSDSAFTEQVFSQFALSNGANIFDGDKNVTVNTPEMKEALEYYKELAAYSMPGSTEVADVNDAFVGKNAPMAMYSTYILGNVEEAGFAEDLELVLPNKKSEAAYGCITVLGISAGADAEKTEAAKKFVSFMLEDENNVNWLNMAPGGIQPVLKSVDEMPEYTDLEERQAFVHLNDSIANAVDNLQLFGVVDGKNFTEMGDVTNTGAISKMINNVVVQNADVDTELETAQTSVEGLLK</sequence>
<evidence type="ECO:0008006" key="6">
    <source>
        <dbReference type="Google" id="ProtNLM"/>
    </source>
</evidence>
<dbReference type="CDD" id="cd13585">
    <property type="entry name" value="PBP2_TMBP_like"/>
    <property type="match status" value="1"/>
</dbReference>
<dbReference type="eggNOG" id="COG1653">
    <property type="taxonomic scope" value="Bacteria"/>
</dbReference>
<dbReference type="Gene3D" id="3.40.190.10">
    <property type="entry name" value="Periplasmic binding protein-like II"/>
    <property type="match status" value="1"/>
</dbReference>
<organism evidence="4 5">
    <name type="scientific">Blautia hydrogenotrophica (strain DSM 10507 / JCM 14656 / S5a33)</name>
    <name type="common">Ruminococcus hydrogenotrophicus</name>
    <dbReference type="NCBI Taxonomy" id="476272"/>
    <lineage>
        <taxon>Bacteria</taxon>
        <taxon>Bacillati</taxon>
        <taxon>Bacillota</taxon>
        <taxon>Clostridia</taxon>
        <taxon>Lachnospirales</taxon>
        <taxon>Lachnospiraceae</taxon>
        <taxon>Blautia</taxon>
    </lineage>
</organism>
<evidence type="ECO:0000313" key="4">
    <source>
        <dbReference type="EMBL" id="EEG47618.1"/>
    </source>
</evidence>
<gene>
    <name evidence="4" type="ORF">RUMHYD_03517</name>
</gene>
<keyword evidence="2" id="KW-0813">Transport</keyword>
<dbReference type="PANTHER" id="PTHR43649:SF34">
    <property type="entry name" value="ABC TRANSPORTER PERIPLASMIC-BINDING PROTEIN YCJN-RELATED"/>
    <property type="match status" value="1"/>
</dbReference>
<reference evidence="4 5" key="1">
    <citation type="submission" date="2009-01" db="EMBL/GenBank/DDBJ databases">
        <authorList>
            <person name="Fulton L."/>
            <person name="Clifton S."/>
            <person name="Fulton B."/>
            <person name="Xu J."/>
            <person name="Minx P."/>
            <person name="Pepin K.H."/>
            <person name="Johnson M."/>
            <person name="Bhonagiri V."/>
            <person name="Nash W.E."/>
            <person name="Mardis E.R."/>
            <person name="Wilson R.K."/>
        </authorList>
    </citation>
    <scope>NUCLEOTIDE SEQUENCE [LARGE SCALE GENOMIC DNA]</scope>
    <source>
        <strain evidence="5">DSM 10507 / JCM 14656 / S5a33</strain>
    </source>
</reference>
<reference evidence="4 5" key="2">
    <citation type="submission" date="2009-02" db="EMBL/GenBank/DDBJ databases">
        <title>Draft genome sequence of Blautia hydrogenotrophica DSM 10507 (Ruminococcus hydrogenotrophicus DSM 10507).</title>
        <authorList>
            <person name="Sudarsanam P."/>
            <person name="Ley R."/>
            <person name="Guruge J."/>
            <person name="Turnbaugh P.J."/>
            <person name="Mahowald M."/>
            <person name="Liep D."/>
            <person name="Gordon J."/>
        </authorList>
    </citation>
    <scope>NUCLEOTIDE SEQUENCE [LARGE SCALE GENOMIC DNA]</scope>
    <source>
        <strain evidence="5">DSM 10507 / JCM 14656 / S5a33</strain>
    </source>
</reference>
<keyword evidence="3" id="KW-0732">Signal</keyword>
<evidence type="ECO:0000256" key="2">
    <source>
        <dbReference type="ARBA" id="ARBA00022448"/>
    </source>
</evidence>
<dbReference type="HOGENOM" id="CLU_031285_10_1_9"/>
<dbReference type="EMBL" id="ACBZ01000187">
    <property type="protein sequence ID" value="EEG47618.1"/>
    <property type="molecule type" value="Genomic_DNA"/>
</dbReference>
<dbReference type="AlphaFoldDB" id="C0CRK3"/>
<dbReference type="PATRIC" id="fig|476272.21.peg.193"/>
<comment type="caution">
    <text evidence="4">The sequence shown here is derived from an EMBL/GenBank/DDBJ whole genome shotgun (WGS) entry which is preliminary data.</text>
</comment>
<proteinExistence type="inferred from homology"/>
<protein>
    <recommendedName>
        <fullName evidence="6">ABC transporter substrate-binding protein yesO</fullName>
    </recommendedName>
</protein>
<dbReference type="InterPro" id="IPR006059">
    <property type="entry name" value="SBP"/>
</dbReference>
<evidence type="ECO:0000256" key="3">
    <source>
        <dbReference type="ARBA" id="ARBA00022729"/>
    </source>
</evidence>
<keyword evidence="5" id="KW-1185">Reference proteome</keyword>
<dbReference type="Pfam" id="PF13416">
    <property type="entry name" value="SBP_bac_8"/>
    <property type="match status" value="1"/>
</dbReference>
<accession>C0CRK3</accession>
<evidence type="ECO:0000256" key="1">
    <source>
        <dbReference type="ARBA" id="ARBA00008520"/>
    </source>
</evidence>